<dbReference type="SUPFAM" id="SSF52266">
    <property type="entry name" value="SGNH hydrolase"/>
    <property type="match status" value="1"/>
</dbReference>
<organism evidence="4 5">
    <name type="scientific">Luteolibacter soli</name>
    <dbReference type="NCBI Taxonomy" id="3135280"/>
    <lineage>
        <taxon>Bacteria</taxon>
        <taxon>Pseudomonadati</taxon>
        <taxon>Verrucomicrobiota</taxon>
        <taxon>Verrucomicrobiia</taxon>
        <taxon>Verrucomicrobiales</taxon>
        <taxon>Verrucomicrobiaceae</taxon>
        <taxon>Luteolibacter</taxon>
    </lineage>
</organism>
<feature type="chain" id="PRO_5045491809" evidence="2">
    <location>
        <begin position="21"/>
        <end position="618"/>
    </location>
</feature>
<comment type="caution">
    <text evidence="4">The sequence shown here is derived from an EMBL/GenBank/DDBJ whole genome shotgun (WGS) entry which is preliminary data.</text>
</comment>
<feature type="domain" description="Sialate O-acetylesterase" evidence="3">
    <location>
        <begin position="105"/>
        <end position="327"/>
    </location>
</feature>
<evidence type="ECO:0000256" key="2">
    <source>
        <dbReference type="SAM" id="SignalP"/>
    </source>
</evidence>
<gene>
    <name evidence="4" type="ORF">WKV53_10805</name>
</gene>
<dbReference type="EMBL" id="JBBUKT010000003">
    <property type="protein sequence ID" value="MEK7950990.1"/>
    <property type="molecule type" value="Genomic_DNA"/>
</dbReference>
<evidence type="ECO:0000256" key="1">
    <source>
        <dbReference type="ARBA" id="ARBA00022801"/>
    </source>
</evidence>
<evidence type="ECO:0000313" key="5">
    <source>
        <dbReference type="Proteomes" id="UP001371305"/>
    </source>
</evidence>
<dbReference type="InterPro" id="IPR005181">
    <property type="entry name" value="SASA"/>
</dbReference>
<dbReference type="RefSeq" id="WP_341404592.1">
    <property type="nucleotide sequence ID" value="NZ_JBBUKT010000003.1"/>
</dbReference>
<evidence type="ECO:0000313" key="4">
    <source>
        <dbReference type="EMBL" id="MEK7950990.1"/>
    </source>
</evidence>
<sequence length="618" mass="65042">MTLVLRSTLLAMAASSVTFAAPAAFSPLFSSGMVLQRDAAITVSGSGPENGTMKVSLGKESQSAKVGADGMWRAEFAAQPAGGPFVLEASDGSATAKVDDVLIGDVWVCSGQSNMQMGLDEAQGGAALIAKGAADERLRVLMIPKAGADKPQTDPGAKWNHATPETLKKFSAVGAGFALHLRDDPKLKDVPIGIVDSSFGGTAIEAWTPEGTLPSIPASEISGSMFNISPGHLFNRMIAPLTAAPIKGVLWYQGESNGAHPGAYASLLANFATQWRKQWKQPELPFFIVQLPAFSGNMGGLDFSWLREAQAKGCADSKGVHLAVTHDTTNGFDLHPVEKEEIGRRLSLLARKEVFGSNVIARGPQMKDVKVEGKSIVVTFDQPVKSTGGPIRGFAIAGEDGDYRFADAIADGSRVTLTAASVAAPKTVRFAWGGLPDANLVNGEGLPPSLFRTDTLAPHSLAFQPLPAIYRLISPGYQIQTSELGHVASLIAGGKQFLSMEPGGGTSMPGGFGPRALPNVKMTGPNRIECRDNEFCLEIACQDDSMEWTFTNNGGGDAPFHIALSEKVTVSGSPPVVELTRDQAKVRVEGVESAEPGKLIVKVKGHATQKLKWSGAAK</sequence>
<feature type="signal peptide" evidence="2">
    <location>
        <begin position="1"/>
        <end position="20"/>
    </location>
</feature>
<proteinExistence type="predicted"/>
<protein>
    <submittedName>
        <fullName evidence="4">Sialate O-acetylesterase</fullName>
    </submittedName>
</protein>
<name>A0ABU9AUD0_9BACT</name>
<keyword evidence="2" id="KW-0732">Signal</keyword>
<dbReference type="InterPro" id="IPR036514">
    <property type="entry name" value="SGNH_hydro_sf"/>
</dbReference>
<dbReference type="PANTHER" id="PTHR22901:SF0">
    <property type="entry name" value="SIALATE O-ACETYLESTERASE"/>
    <property type="match status" value="1"/>
</dbReference>
<evidence type="ECO:0000259" key="3">
    <source>
        <dbReference type="Pfam" id="PF03629"/>
    </source>
</evidence>
<dbReference type="PANTHER" id="PTHR22901">
    <property type="entry name" value="SIALATE O-ACETYLESTERASE"/>
    <property type="match status" value="1"/>
</dbReference>
<reference evidence="4 5" key="1">
    <citation type="submission" date="2024-04" db="EMBL/GenBank/DDBJ databases">
        <title>Luteolibacter sp. isolated from soil.</title>
        <authorList>
            <person name="An J."/>
        </authorList>
    </citation>
    <scope>NUCLEOTIDE SEQUENCE [LARGE SCALE GENOMIC DNA]</scope>
    <source>
        <strain evidence="4 5">Y139</strain>
    </source>
</reference>
<accession>A0ABU9AUD0</accession>
<dbReference type="Proteomes" id="UP001371305">
    <property type="component" value="Unassembled WGS sequence"/>
</dbReference>
<dbReference type="Gene3D" id="3.40.50.1110">
    <property type="entry name" value="SGNH hydrolase"/>
    <property type="match status" value="1"/>
</dbReference>
<keyword evidence="5" id="KW-1185">Reference proteome</keyword>
<dbReference type="Pfam" id="PF03629">
    <property type="entry name" value="SASA"/>
    <property type="match status" value="1"/>
</dbReference>
<keyword evidence="1" id="KW-0378">Hydrolase</keyword>
<dbReference type="InterPro" id="IPR039329">
    <property type="entry name" value="SIAE"/>
</dbReference>